<accession>A0AAV2NEG8</accession>
<feature type="region of interest" description="Disordered" evidence="1">
    <location>
        <begin position="88"/>
        <end position="107"/>
    </location>
</feature>
<dbReference type="AlphaFoldDB" id="A0AAV2NEG8"/>
<organism evidence="2 3">
    <name type="scientific">Lasius platythorax</name>
    <dbReference type="NCBI Taxonomy" id="488582"/>
    <lineage>
        <taxon>Eukaryota</taxon>
        <taxon>Metazoa</taxon>
        <taxon>Ecdysozoa</taxon>
        <taxon>Arthropoda</taxon>
        <taxon>Hexapoda</taxon>
        <taxon>Insecta</taxon>
        <taxon>Pterygota</taxon>
        <taxon>Neoptera</taxon>
        <taxon>Endopterygota</taxon>
        <taxon>Hymenoptera</taxon>
        <taxon>Apocrita</taxon>
        <taxon>Aculeata</taxon>
        <taxon>Formicoidea</taxon>
        <taxon>Formicidae</taxon>
        <taxon>Formicinae</taxon>
        <taxon>Lasius</taxon>
        <taxon>Lasius</taxon>
    </lineage>
</organism>
<reference evidence="2" key="1">
    <citation type="submission" date="2024-04" db="EMBL/GenBank/DDBJ databases">
        <authorList>
            <consortium name="Molecular Ecology Group"/>
        </authorList>
    </citation>
    <scope>NUCLEOTIDE SEQUENCE</scope>
</reference>
<dbReference type="Proteomes" id="UP001497644">
    <property type="component" value="Chromosome 14"/>
</dbReference>
<protein>
    <submittedName>
        <fullName evidence="2">Uncharacterized protein</fullName>
    </submittedName>
</protein>
<gene>
    <name evidence="2" type="ORF">LPLAT_LOCUS4285</name>
</gene>
<dbReference type="EMBL" id="OZ034837">
    <property type="protein sequence ID" value="CAL1678429.1"/>
    <property type="molecule type" value="Genomic_DNA"/>
</dbReference>
<evidence type="ECO:0000256" key="1">
    <source>
        <dbReference type="SAM" id="MobiDB-lite"/>
    </source>
</evidence>
<keyword evidence="3" id="KW-1185">Reference proteome</keyword>
<evidence type="ECO:0000313" key="2">
    <source>
        <dbReference type="EMBL" id="CAL1678429.1"/>
    </source>
</evidence>
<name>A0AAV2NEG8_9HYME</name>
<sequence length="122" mass="14148">MHLSRKRGQRASILRGSEFFQCPRRNPREIPPYVSANSEHTRYTHSLVPFDGRRRKPWHVGEQQELPKHDFTAALRETAPPRRAFYVASPSRWPTKQSPPPLIDHPRPTIRASLHRVAAARS</sequence>
<proteinExistence type="predicted"/>
<evidence type="ECO:0000313" key="3">
    <source>
        <dbReference type="Proteomes" id="UP001497644"/>
    </source>
</evidence>